<evidence type="ECO:0000256" key="3">
    <source>
        <dbReference type="ARBA" id="ARBA00022679"/>
    </source>
</evidence>
<dbReference type="Pfam" id="PF06253">
    <property type="entry name" value="MTTB"/>
    <property type="match status" value="1"/>
</dbReference>
<dbReference type="AlphaFoldDB" id="X1H813"/>
<accession>X1H813</accession>
<evidence type="ECO:0000256" key="1">
    <source>
        <dbReference type="ARBA" id="ARBA00007137"/>
    </source>
</evidence>
<dbReference type="InterPro" id="IPR038601">
    <property type="entry name" value="MttB-like_sf"/>
</dbReference>
<dbReference type="GO" id="GO:0015948">
    <property type="term" value="P:methanogenesis"/>
    <property type="evidence" value="ECO:0007669"/>
    <property type="project" value="InterPro"/>
</dbReference>
<keyword evidence="3" id="KW-0808">Transferase</keyword>
<reference evidence="4" key="1">
    <citation type="journal article" date="2014" name="Front. Microbiol.">
        <title>High frequency of phylogenetically diverse reductive dehalogenase-homologous genes in deep subseafloor sedimentary metagenomes.</title>
        <authorList>
            <person name="Kawai M."/>
            <person name="Futagami T."/>
            <person name="Toyoda A."/>
            <person name="Takaki Y."/>
            <person name="Nishi S."/>
            <person name="Hori S."/>
            <person name="Arai W."/>
            <person name="Tsubouchi T."/>
            <person name="Morono Y."/>
            <person name="Uchiyama I."/>
            <person name="Ito T."/>
            <person name="Fujiyama A."/>
            <person name="Inagaki F."/>
            <person name="Takami H."/>
        </authorList>
    </citation>
    <scope>NUCLEOTIDE SEQUENCE</scope>
    <source>
        <strain evidence="4">Expedition CK06-06</strain>
    </source>
</reference>
<proteinExistence type="inferred from homology"/>
<dbReference type="EMBL" id="BARU01026679">
    <property type="protein sequence ID" value="GAH65517.1"/>
    <property type="molecule type" value="Genomic_DNA"/>
</dbReference>
<name>X1H813_9ZZZZ</name>
<protein>
    <submittedName>
        <fullName evidence="4">Uncharacterized protein</fullName>
    </submittedName>
</protein>
<evidence type="ECO:0000313" key="4">
    <source>
        <dbReference type="EMBL" id="GAH65517.1"/>
    </source>
</evidence>
<dbReference type="Gene3D" id="3.20.20.480">
    <property type="entry name" value="Trimethylamine methyltransferase-like"/>
    <property type="match status" value="1"/>
</dbReference>
<keyword evidence="2" id="KW-0489">Methyltransferase</keyword>
<evidence type="ECO:0000256" key="2">
    <source>
        <dbReference type="ARBA" id="ARBA00022603"/>
    </source>
</evidence>
<organism evidence="4">
    <name type="scientific">marine sediment metagenome</name>
    <dbReference type="NCBI Taxonomy" id="412755"/>
    <lineage>
        <taxon>unclassified sequences</taxon>
        <taxon>metagenomes</taxon>
        <taxon>ecological metagenomes</taxon>
    </lineage>
</organism>
<comment type="caution">
    <text evidence="4">The sequence shown here is derived from an EMBL/GenBank/DDBJ whole genome shotgun (WGS) entry which is preliminary data.</text>
</comment>
<gene>
    <name evidence="4" type="ORF">S03H2_42822</name>
</gene>
<dbReference type="InterPro" id="IPR010426">
    <property type="entry name" value="MTTB_MeTrfase"/>
</dbReference>
<dbReference type="GO" id="GO:0032259">
    <property type="term" value="P:methylation"/>
    <property type="evidence" value="ECO:0007669"/>
    <property type="project" value="UniProtKB-KW"/>
</dbReference>
<dbReference type="GO" id="GO:0008168">
    <property type="term" value="F:methyltransferase activity"/>
    <property type="evidence" value="ECO:0007669"/>
    <property type="project" value="UniProtKB-KW"/>
</dbReference>
<comment type="similarity">
    <text evidence="1">Belongs to the trimethylamine methyltransferase family.</text>
</comment>
<sequence>METFLRVLSEDEKTQVHERSLKILAETGVKVNTAKGRQYLKDAGAEVDENSKIVKFPRVMVEESLRLAPKDFTLGARRPG</sequence>
<feature type="non-terminal residue" evidence="4">
    <location>
        <position position="80"/>
    </location>
</feature>